<dbReference type="InterPro" id="IPR018094">
    <property type="entry name" value="Thymidylate_kinase"/>
</dbReference>
<evidence type="ECO:0000256" key="5">
    <source>
        <dbReference type="ARBA" id="ARBA00022727"/>
    </source>
</evidence>
<dbReference type="GO" id="GO:0004798">
    <property type="term" value="F:dTMP kinase activity"/>
    <property type="evidence" value="ECO:0007669"/>
    <property type="project" value="UniProtKB-UniRule"/>
</dbReference>
<evidence type="ECO:0000256" key="2">
    <source>
        <dbReference type="ARBA" id="ARBA00012980"/>
    </source>
</evidence>
<keyword evidence="6 11" id="KW-0547">Nucleotide-binding</keyword>
<dbReference type="GO" id="GO:0005829">
    <property type="term" value="C:cytosol"/>
    <property type="evidence" value="ECO:0007669"/>
    <property type="project" value="TreeGrafter"/>
</dbReference>
<evidence type="ECO:0000256" key="1">
    <source>
        <dbReference type="ARBA" id="ARBA00009776"/>
    </source>
</evidence>
<evidence type="ECO:0000256" key="8">
    <source>
        <dbReference type="ARBA" id="ARBA00022840"/>
    </source>
</evidence>
<feature type="binding site" evidence="11">
    <location>
        <begin position="12"/>
        <end position="19"/>
    </location>
    <ligand>
        <name>ATP</name>
        <dbReference type="ChEBI" id="CHEBI:30616"/>
    </ligand>
</feature>
<dbReference type="GO" id="GO:0006233">
    <property type="term" value="P:dTDP biosynthetic process"/>
    <property type="evidence" value="ECO:0007669"/>
    <property type="project" value="InterPro"/>
</dbReference>
<dbReference type="CDD" id="cd01672">
    <property type="entry name" value="TMPK"/>
    <property type="match status" value="1"/>
</dbReference>
<dbReference type="FunFam" id="3.40.50.300:FF:000225">
    <property type="entry name" value="Thymidylate kinase"/>
    <property type="match status" value="1"/>
</dbReference>
<protein>
    <recommendedName>
        <fullName evidence="3 11">Thymidylate kinase</fullName>
        <ecNumber evidence="2 11">2.7.4.9</ecNumber>
    </recommendedName>
    <alternativeName>
        <fullName evidence="11">dTMP kinase</fullName>
    </alternativeName>
</protein>
<keyword evidence="4 11" id="KW-0808">Transferase</keyword>
<dbReference type="SUPFAM" id="SSF52540">
    <property type="entry name" value="P-loop containing nucleoside triphosphate hydrolases"/>
    <property type="match status" value="1"/>
</dbReference>
<organism evidence="13 14">
    <name type="scientific">Ferroacidibacillus organovorans</name>
    <dbReference type="NCBI Taxonomy" id="1765683"/>
    <lineage>
        <taxon>Bacteria</taxon>
        <taxon>Bacillati</taxon>
        <taxon>Bacillota</taxon>
        <taxon>Bacilli</taxon>
        <taxon>Bacillales</taxon>
        <taxon>Alicyclobacillaceae</taxon>
        <taxon>Ferroacidibacillus</taxon>
    </lineage>
</organism>
<keyword evidence="5 11" id="KW-0545">Nucleotide biosynthesis</keyword>
<dbReference type="OrthoDB" id="9774907at2"/>
<keyword evidence="8 11" id="KW-0067">ATP-binding</keyword>
<evidence type="ECO:0000256" key="9">
    <source>
        <dbReference type="ARBA" id="ARBA00048743"/>
    </source>
</evidence>
<evidence type="ECO:0000256" key="10">
    <source>
        <dbReference type="ARBA" id="ARBA00057735"/>
    </source>
</evidence>
<evidence type="ECO:0000256" key="6">
    <source>
        <dbReference type="ARBA" id="ARBA00022741"/>
    </source>
</evidence>
<evidence type="ECO:0000259" key="12">
    <source>
        <dbReference type="Pfam" id="PF02223"/>
    </source>
</evidence>
<evidence type="ECO:0000256" key="11">
    <source>
        <dbReference type="HAMAP-Rule" id="MF_00165"/>
    </source>
</evidence>
<dbReference type="GO" id="GO:0006235">
    <property type="term" value="P:dTTP biosynthetic process"/>
    <property type="evidence" value="ECO:0007669"/>
    <property type="project" value="UniProtKB-UniRule"/>
</dbReference>
<evidence type="ECO:0000256" key="4">
    <source>
        <dbReference type="ARBA" id="ARBA00022679"/>
    </source>
</evidence>
<dbReference type="GO" id="GO:0006227">
    <property type="term" value="P:dUDP biosynthetic process"/>
    <property type="evidence" value="ECO:0007669"/>
    <property type="project" value="TreeGrafter"/>
</dbReference>
<gene>
    <name evidence="11" type="primary">tmk</name>
    <name evidence="13" type="ORF">ATW55_00400</name>
</gene>
<reference evidence="13 14" key="1">
    <citation type="submission" date="2015-12" db="EMBL/GenBank/DDBJ databases">
        <title>Draft genome sequence of Acidibacillus ferrooxidans ITV001, isolated from a chalcopyrite acid mine drainage site in Brazil.</title>
        <authorList>
            <person name="Dall'Agnol H."/>
            <person name="Nancucheo I."/>
            <person name="Johnson B."/>
            <person name="Oliveira R."/>
            <person name="Leite L."/>
            <person name="Pylro V."/>
            <person name="Nunes G.L."/>
            <person name="Tzotzos G."/>
            <person name="Fernandes G.R."/>
            <person name="Dutra J."/>
            <person name="Orellana S.C."/>
            <person name="Oliveira G."/>
        </authorList>
    </citation>
    <scope>NUCLEOTIDE SEQUENCE [LARGE SCALE GENOMIC DNA]</scope>
    <source>
        <strain evidence="14">ITV01</strain>
    </source>
</reference>
<dbReference type="RefSeq" id="WP_067713339.1">
    <property type="nucleotide sequence ID" value="NZ_LPVJ01000011.1"/>
</dbReference>
<evidence type="ECO:0000313" key="13">
    <source>
        <dbReference type="EMBL" id="KUO96579.1"/>
    </source>
</evidence>
<dbReference type="EC" id="2.7.4.9" evidence="2 11"/>
<evidence type="ECO:0000313" key="14">
    <source>
        <dbReference type="Proteomes" id="UP000053557"/>
    </source>
</evidence>
<accession>A0A101XS76</accession>
<evidence type="ECO:0000256" key="7">
    <source>
        <dbReference type="ARBA" id="ARBA00022777"/>
    </source>
</evidence>
<feature type="domain" description="Thymidylate kinase-like" evidence="12">
    <location>
        <begin position="10"/>
        <end position="198"/>
    </location>
</feature>
<dbReference type="PANTHER" id="PTHR10344">
    <property type="entry name" value="THYMIDYLATE KINASE"/>
    <property type="match status" value="1"/>
</dbReference>
<dbReference type="InterPro" id="IPR039430">
    <property type="entry name" value="Thymidylate_kin-like_dom"/>
</dbReference>
<comment type="catalytic activity">
    <reaction evidence="9 11">
        <text>dTMP + ATP = dTDP + ADP</text>
        <dbReference type="Rhea" id="RHEA:13517"/>
        <dbReference type="ChEBI" id="CHEBI:30616"/>
        <dbReference type="ChEBI" id="CHEBI:58369"/>
        <dbReference type="ChEBI" id="CHEBI:63528"/>
        <dbReference type="ChEBI" id="CHEBI:456216"/>
        <dbReference type="EC" id="2.7.4.9"/>
    </reaction>
</comment>
<comment type="function">
    <text evidence="10 11">Phosphorylation of dTMP to form dTDP in both de novo and salvage pathways of dTTP synthesis.</text>
</comment>
<dbReference type="HAMAP" id="MF_00165">
    <property type="entry name" value="Thymidylate_kinase"/>
    <property type="match status" value="1"/>
</dbReference>
<dbReference type="Pfam" id="PF02223">
    <property type="entry name" value="Thymidylate_kin"/>
    <property type="match status" value="1"/>
</dbReference>
<comment type="similarity">
    <text evidence="1 11">Belongs to the thymidylate kinase family.</text>
</comment>
<dbReference type="Gene3D" id="3.40.50.300">
    <property type="entry name" value="P-loop containing nucleotide triphosphate hydrolases"/>
    <property type="match status" value="1"/>
</dbReference>
<dbReference type="EMBL" id="LPVJ01000011">
    <property type="protein sequence ID" value="KUO96579.1"/>
    <property type="molecule type" value="Genomic_DNA"/>
</dbReference>
<dbReference type="GO" id="GO:0005524">
    <property type="term" value="F:ATP binding"/>
    <property type="evidence" value="ECO:0007669"/>
    <property type="project" value="UniProtKB-UniRule"/>
</dbReference>
<comment type="caution">
    <text evidence="13">The sequence shown here is derived from an EMBL/GenBank/DDBJ whole genome shotgun (WGS) entry which is preliminary data.</text>
</comment>
<dbReference type="AlphaFoldDB" id="A0A101XS76"/>
<dbReference type="PANTHER" id="PTHR10344:SF4">
    <property type="entry name" value="UMP-CMP KINASE 2, MITOCHONDRIAL"/>
    <property type="match status" value="1"/>
</dbReference>
<dbReference type="InterPro" id="IPR027417">
    <property type="entry name" value="P-loop_NTPase"/>
</dbReference>
<keyword evidence="7 11" id="KW-0418">Kinase</keyword>
<keyword evidence="14" id="KW-1185">Reference proteome</keyword>
<dbReference type="NCBIfam" id="TIGR00041">
    <property type="entry name" value="DTMP_kinase"/>
    <property type="match status" value="1"/>
</dbReference>
<proteinExistence type="inferred from homology"/>
<sequence length="213" mass="24168">MSGRGWFITFEGIDGAGKSTQVDRLCNRLRAWDVRVTCTREPGGTPIGDRIRGLLLDPSSSMQLVTEAYLYAASRAEHVRSVIRPRLTDGELVISDRFVEASMAYQAEGELTVDHIARLNEIALDGLEPDLTVLIDLPVARARERLTRTGNAADRLERRDDLYFERVRSRLLQIAADHPDRVMVFDGEMDPAELHEAIWQQVKARVEIIREER</sequence>
<dbReference type="Proteomes" id="UP000053557">
    <property type="component" value="Unassembled WGS sequence"/>
</dbReference>
<evidence type="ECO:0000256" key="3">
    <source>
        <dbReference type="ARBA" id="ARBA00017144"/>
    </source>
</evidence>
<name>A0A101XS76_9BACL</name>